<organism evidence="4 5">
    <name type="scientific">Sphingobacterium faecale</name>
    <dbReference type="NCBI Taxonomy" id="2803775"/>
    <lineage>
        <taxon>Bacteria</taxon>
        <taxon>Pseudomonadati</taxon>
        <taxon>Bacteroidota</taxon>
        <taxon>Sphingobacteriia</taxon>
        <taxon>Sphingobacteriales</taxon>
        <taxon>Sphingobacteriaceae</taxon>
        <taxon>Sphingobacterium</taxon>
    </lineage>
</organism>
<dbReference type="EMBL" id="JAERTY010000002">
    <property type="protein sequence ID" value="MBL1407778.1"/>
    <property type="molecule type" value="Genomic_DNA"/>
</dbReference>
<dbReference type="InterPro" id="IPR019734">
    <property type="entry name" value="TPR_rpt"/>
</dbReference>
<evidence type="ECO:0000256" key="2">
    <source>
        <dbReference type="SAM" id="SignalP"/>
    </source>
</evidence>
<dbReference type="Pfam" id="PF12770">
    <property type="entry name" value="CHAT"/>
    <property type="match status" value="1"/>
</dbReference>
<name>A0ABS1QZB8_9SPHI</name>
<feature type="transmembrane region" description="Helical" evidence="1">
    <location>
        <begin position="819"/>
        <end position="839"/>
    </location>
</feature>
<protein>
    <submittedName>
        <fullName evidence="4">CHAT domain-containing protein</fullName>
    </submittedName>
</protein>
<proteinExistence type="predicted"/>
<feature type="chain" id="PRO_5045048096" evidence="2">
    <location>
        <begin position="24"/>
        <end position="858"/>
    </location>
</feature>
<evidence type="ECO:0000256" key="1">
    <source>
        <dbReference type="SAM" id="Phobius"/>
    </source>
</evidence>
<sequence length="858" mass="98839">MRALWLPLYILLLASCHSPSVPVSSPSADVFTEDQLDSIFEGFESIAYEKPDSYADNPDSFFNQITVTAKSSYQKEMYLYGLIFMGYGLLQHGNNLESVKYYEKAYNYVKSTPVEIRDVNTEIIKPLANQYIRINDTQKSISLLQKALLETGDHNEQSGLYNNLANAYLYNGQLDSAKTVLFRAIKSPASPLSNALLFNTLASVYEEEQHKKESAHYNNLALQYFEKSQLQGDTLLWYIAALGQKGYLEQDNRLVTRAIHLVEKEFPNEQNRFKAKLTLMNGNLLQGKALYQEALDAYNKTLYYFKPDGKSYVLDYTYTQSLLGKAKIHVAMEQLDSALYYYEWAIENDFRTQQLIVSSRDQLRNNILNKETIESLIALIENIPGLSQQKEVVQQLLWCIELSKARLLINEINRSEIWENASERTKLGMQTIRDIYRKIDMAVDTDEKKRLSERLKKVMLEFELSERYFETIQFEPQKAKFLKYLNRPDSDFYSYFVHRDSSITIIHKSNQGFSFKKTTTPDPLRNLLAFKAEYFGDTPNNYNRNPKAYNQKAQYLTGELLPQIDGAQHNLFVSLDAQLYGFPFDALYNDDFLVKKHNFAYLNSFLLFDFLTNKTVDNSKITVLYRSQYPLPLPNLQFVDKEVENISSHFSTQRIGPEQQNDAIIREQFAQPHIVHIAAHTILDTAAAPVIYMNQIISTNQLRFYEMKTPLVFLSACNTGYGRPLPSEGTESIQRVFLSKNVPSVISTFWFANDQTMLDLTTSFYKELNETADPICALGEAKRAYLLAADPTEQNPWYWANINYTGIGNKIGLKKSSNLPYYIIGITTLFILLFLSPVTSRVNNMFKQKDKKTDNKTK</sequence>
<keyword evidence="1" id="KW-0812">Transmembrane</keyword>
<evidence type="ECO:0000313" key="4">
    <source>
        <dbReference type="EMBL" id="MBL1407778.1"/>
    </source>
</evidence>
<dbReference type="InterPro" id="IPR011990">
    <property type="entry name" value="TPR-like_helical_dom_sf"/>
</dbReference>
<dbReference type="RefSeq" id="WP_202101587.1">
    <property type="nucleotide sequence ID" value="NZ_JAERTY010000002.1"/>
</dbReference>
<dbReference type="PANTHER" id="PTHR10098">
    <property type="entry name" value="RAPSYN-RELATED"/>
    <property type="match status" value="1"/>
</dbReference>
<feature type="domain" description="CHAT" evidence="3">
    <location>
        <begin position="557"/>
        <end position="804"/>
    </location>
</feature>
<evidence type="ECO:0000259" key="3">
    <source>
        <dbReference type="Pfam" id="PF12770"/>
    </source>
</evidence>
<feature type="signal peptide" evidence="2">
    <location>
        <begin position="1"/>
        <end position="23"/>
    </location>
</feature>
<accession>A0ABS1QZB8</accession>
<reference evidence="4 5" key="1">
    <citation type="submission" date="2021-01" db="EMBL/GenBank/DDBJ databases">
        <title>C459-1 draft genome sequence.</title>
        <authorList>
            <person name="Zhang X.-F."/>
        </authorList>
    </citation>
    <scope>NUCLEOTIDE SEQUENCE [LARGE SCALE GENOMIC DNA]</scope>
    <source>
        <strain evidence="5">C459-1</strain>
    </source>
</reference>
<dbReference type="PROSITE" id="PS51257">
    <property type="entry name" value="PROKAR_LIPOPROTEIN"/>
    <property type="match status" value="1"/>
</dbReference>
<dbReference type="SMART" id="SM00028">
    <property type="entry name" value="TPR"/>
    <property type="match status" value="6"/>
</dbReference>
<keyword evidence="2" id="KW-0732">Signal</keyword>
<keyword evidence="1" id="KW-1133">Transmembrane helix</keyword>
<dbReference type="InterPro" id="IPR024983">
    <property type="entry name" value="CHAT_dom"/>
</dbReference>
<keyword evidence="5" id="KW-1185">Reference proteome</keyword>
<dbReference type="SUPFAM" id="SSF48452">
    <property type="entry name" value="TPR-like"/>
    <property type="match status" value="2"/>
</dbReference>
<dbReference type="Gene3D" id="1.25.40.10">
    <property type="entry name" value="Tetratricopeptide repeat domain"/>
    <property type="match status" value="1"/>
</dbReference>
<evidence type="ECO:0000313" key="5">
    <source>
        <dbReference type="Proteomes" id="UP000625283"/>
    </source>
</evidence>
<comment type="caution">
    <text evidence="4">The sequence shown here is derived from an EMBL/GenBank/DDBJ whole genome shotgun (WGS) entry which is preliminary data.</text>
</comment>
<keyword evidence="1" id="KW-0472">Membrane</keyword>
<gene>
    <name evidence="4" type="ORF">JKG61_03350</name>
</gene>
<dbReference type="Proteomes" id="UP000625283">
    <property type="component" value="Unassembled WGS sequence"/>
</dbReference>